<dbReference type="SMART" id="SM00174">
    <property type="entry name" value="RHO"/>
    <property type="match status" value="1"/>
</dbReference>
<evidence type="ECO:0000313" key="5">
    <source>
        <dbReference type="Proteomes" id="UP001150062"/>
    </source>
</evidence>
<dbReference type="SMART" id="SM00173">
    <property type="entry name" value="RAS"/>
    <property type="match status" value="1"/>
</dbReference>
<comment type="caution">
    <text evidence="4">The sequence shown here is derived from an EMBL/GenBank/DDBJ whole genome shotgun (WGS) entry which is preliminary data.</text>
</comment>
<gene>
    <name evidence="4" type="ORF">M0813_12383</name>
</gene>
<dbReference type="InterPro" id="IPR020849">
    <property type="entry name" value="Small_GTPase_Ras-type"/>
</dbReference>
<dbReference type="Proteomes" id="UP001150062">
    <property type="component" value="Unassembled WGS sequence"/>
</dbReference>
<dbReference type="PROSITE" id="PS51419">
    <property type="entry name" value="RAB"/>
    <property type="match status" value="1"/>
</dbReference>
<dbReference type="InterPro" id="IPR027417">
    <property type="entry name" value="P-loop_NTPase"/>
</dbReference>
<proteinExistence type="predicted"/>
<accession>A0ABQ8ZCC6</accession>
<keyword evidence="1" id="KW-0547">Nucleotide-binding</keyword>
<dbReference type="InterPro" id="IPR001806">
    <property type="entry name" value="Small_GTPase"/>
</dbReference>
<keyword evidence="2" id="KW-0342">GTP-binding</keyword>
<dbReference type="PRINTS" id="PR00449">
    <property type="entry name" value="RASTRNSFRMNG"/>
</dbReference>
<feature type="region of interest" description="Disordered" evidence="3">
    <location>
        <begin position="172"/>
        <end position="193"/>
    </location>
</feature>
<dbReference type="NCBIfam" id="TIGR00231">
    <property type="entry name" value="small_GTP"/>
    <property type="match status" value="1"/>
</dbReference>
<dbReference type="PANTHER" id="PTHR24070">
    <property type="entry name" value="RAS, DI-RAS, AND RHEB FAMILY MEMBERS OF SMALL GTPASE SUPERFAMILY"/>
    <property type="match status" value="1"/>
</dbReference>
<evidence type="ECO:0000256" key="1">
    <source>
        <dbReference type="ARBA" id="ARBA00022741"/>
    </source>
</evidence>
<dbReference type="Gene3D" id="3.40.50.300">
    <property type="entry name" value="P-loop containing nucleotide triphosphate hydrolases"/>
    <property type="match status" value="1"/>
</dbReference>
<name>A0ABQ8ZCC6_9EUKA</name>
<evidence type="ECO:0000313" key="4">
    <source>
        <dbReference type="EMBL" id="KAJ6254426.1"/>
    </source>
</evidence>
<dbReference type="SUPFAM" id="SSF52540">
    <property type="entry name" value="P-loop containing nucleoside triphosphate hydrolases"/>
    <property type="match status" value="1"/>
</dbReference>
<sequence>MNENYFKIAIAGGGGVGKSCLAMRFLRDIFLENYDPNFQDFYRNDVMVDDQVATLEIMDIAYQEEYTPNRDRHLRSQDGFVCVFSLTSKATVGAVKRALLRIRRVKEKDKFVGVLIANKCDLSEEERAFSSDVGKDLAREFNVPYFECSAKTGENVENSFHAIVREIRNTRKNNRRRGRKNNRRRRRRRKKKKSICVVF</sequence>
<evidence type="ECO:0000256" key="2">
    <source>
        <dbReference type="ARBA" id="ARBA00023134"/>
    </source>
</evidence>
<dbReference type="SMART" id="SM00175">
    <property type="entry name" value="RAB"/>
    <property type="match status" value="1"/>
</dbReference>
<dbReference type="Pfam" id="PF00071">
    <property type="entry name" value="Ras"/>
    <property type="match status" value="1"/>
</dbReference>
<organism evidence="4 5">
    <name type="scientific">Anaeramoeba flamelloides</name>
    <dbReference type="NCBI Taxonomy" id="1746091"/>
    <lineage>
        <taxon>Eukaryota</taxon>
        <taxon>Metamonada</taxon>
        <taxon>Anaeramoebidae</taxon>
        <taxon>Anaeramoeba</taxon>
    </lineage>
</organism>
<keyword evidence="5" id="KW-1185">Reference proteome</keyword>
<dbReference type="PROSITE" id="PS51421">
    <property type="entry name" value="RAS"/>
    <property type="match status" value="1"/>
</dbReference>
<protein>
    <submittedName>
        <fullName evidence="4">Ras-like protein</fullName>
    </submittedName>
</protein>
<evidence type="ECO:0000256" key="3">
    <source>
        <dbReference type="SAM" id="MobiDB-lite"/>
    </source>
</evidence>
<reference evidence="4" key="1">
    <citation type="submission" date="2022-08" db="EMBL/GenBank/DDBJ databases">
        <title>Novel sulfate-reducing endosymbionts in the free-living metamonad Anaeramoeba.</title>
        <authorList>
            <person name="Jerlstrom-Hultqvist J."/>
            <person name="Cepicka I."/>
            <person name="Gallot-Lavallee L."/>
            <person name="Salas-Leiva D."/>
            <person name="Curtis B.A."/>
            <person name="Zahonova K."/>
            <person name="Pipaliya S."/>
            <person name="Dacks J."/>
            <person name="Roger A.J."/>
        </authorList>
    </citation>
    <scope>NUCLEOTIDE SEQUENCE</scope>
    <source>
        <strain evidence="4">Schooner1</strain>
    </source>
</reference>
<dbReference type="EMBL" id="JAOAOG010000020">
    <property type="protein sequence ID" value="KAJ6254426.1"/>
    <property type="molecule type" value="Genomic_DNA"/>
</dbReference>
<dbReference type="InterPro" id="IPR005225">
    <property type="entry name" value="Small_GTP-bd"/>
</dbReference>